<dbReference type="GO" id="GO:0017111">
    <property type="term" value="F:ribonucleoside triphosphate phosphatase activity"/>
    <property type="evidence" value="ECO:0007669"/>
    <property type="project" value="InterPro"/>
</dbReference>
<evidence type="ECO:0000313" key="6">
    <source>
        <dbReference type="Proteomes" id="UP000678393"/>
    </source>
</evidence>
<keyword evidence="6" id="KW-1185">Reference proteome</keyword>
<name>A0A8S3ZVQ3_9EUPU</name>
<dbReference type="EMBL" id="CAJHNH020004079">
    <property type="protein sequence ID" value="CAG5130521.1"/>
    <property type="molecule type" value="Genomic_DNA"/>
</dbReference>
<proteinExistence type="predicted"/>
<evidence type="ECO:0000313" key="5">
    <source>
        <dbReference type="EMBL" id="CAG5130521.1"/>
    </source>
</evidence>
<keyword evidence="3" id="KW-0067">ATP-binding</keyword>
<dbReference type="InterPro" id="IPR003593">
    <property type="entry name" value="AAA+_ATPase"/>
</dbReference>
<keyword evidence="1" id="KW-0547">Nucleotide-binding</keyword>
<dbReference type="InterPro" id="IPR004948">
    <property type="entry name" value="Nuc-triphosphatase_THEP1"/>
</dbReference>
<feature type="domain" description="AAA+ ATPase" evidence="4">
    <location>
        <begin position="7"/>
        <end position="184"/>
    </location>
</feature>
<evidence type="ECO:0000256" key="3">
    <source>
        <dbReference type="ARBA" id="ARBA00022840"/>
    </source>
</evidence>
<dbReference type="Pfam" id="PF03266">
    <property type="entry name" value="NTPase_1"/>
    <property type="match status" value="1"/>
</dbReference>
<comment type="caution">
    <text evidence="5">The sequence shown here is derived from an EMBL/GenBank/DDBJ whole genome shotgun (WGS) entry which is preliminary data.</text>
</comment>
<dbReference type="PANTHER" id="PTHR43146">
    <property type="entry name" value="CANCER-RELATED NUCLEOSIDE-TRIPHOSPHATASE"/>
    <property type="match status" value="1"/>
</dbReference>
<accession>A0A8S3ZVQ3</accession>
<evidence type="ECO:0000256" key="1">
    <source>
        <dbReference type="ARBA" id="ARBA00022741"/>
    </source>
</evidence>
<gene>
    <name evidence="5" type="ORF">CUNI_LOCUS16079</name>
</gene>
<sequence length="234" mass="26020">MASAKTAARHFLLTGVPGVGKTTLMVKVHKELVKQGFHCSGFITEEVRVSGRRIGFDVVTMDGVHGQLARVSDSSVSVPGARQREYKVGQYTVNLSSFEQTALPTLQLLIHPEGSKQRKQIFLVDEIGKMESFSKNFIKAVQKLISHPDVVVIATIPVPKGKPIPIVEELRNGVHSVVFEEIFELLRAQLLVKQAVTMLRCNKTPQKVLKRNYNCLKFKKSKTPQKLGVGLKFC</sequence>
<organism evidence="5 6">
    <name type="scientific">Candidula unifasciata</name>
    <dbReference type="NCBI Taxonomy" id="100452"/>
    <lineage>
        <taxon>Eukaryota</taxon>
        <taxon>Metazoa</taxon>
        <taxon>Spiralia</taxon>
        <taxon>Lophotrochozoa</taxon>
        <taxon>Mollusca</taxon>
        <taxon>Gastropoda</taxon>
        <taxon>Heterobranchia</taxon>
        <taxon>Euthyneura</taxon>
        <taxon>Panpulmonata</taxon>
        <taxon>Eupulmonata</taxon>
        <taxon>Stylommatophora</taxon>
        <taxon>Helicina</taxon>
        <taxon>Helicoidea</taxon>
        <taxon>Geomitridae</taxon>
        <taxon>Candidula</taxon>
    </lineage>
</organism>
<dbReference type="SMART" id="SM00382">
    <property type="entry name" value="AAA"/>
    <property type="match status" value="1"/>
</dbReference>
<dbReference type="PANTHER" id="PTHR43146:SF1">
    <property type="entry name" value="CANCER-RELATED NUCLEOSIDE-TRIPHOSPHATASE"/>
    <property type="match status" value="1"/>
</dbReference>
<dbReference type="AlphaFoldDB" id="A0A8S3ZVQ3"/>
<dbReference type="Proteomes" id="UP000678393">
    <property type="component" value="Unassembled WGS sequence"/>
</dbReference>
<protein>
    <recommendedName>
        <fullName evidence="4">AAA+ ATPase domain-containing protein</fullName>
    </recommendedName>
</protein>
<evidence type="ECO:0000259" key="4">
    <source>
        <dbReference type="SMART" id="SM00382"/>
    </source>
</evidence>
<dbReference type="OrthoDB" id="446244at2759"/>
<evidence type="ECO:0000256" key="2">
    <source>
        <dbReference type="ARBA" id="ARBA00022801"/>
    </source>
</evidence>
<dbReference type="GO" id="GO:0005524">
    <property type="term" value="F:ATP binding"/>
    <property type="evidence" value="ECO:0007669"/>
    <property type="project" value="UniProtKB-KW"/>
</dbReference>
<dbReference type="InterPro" id="IPR027417">
    <property type="entry name" value="P-loop_NTPase"/>
</dbReference>
<dbReference type="Gene3D" id="3.40.50.300">
    <property type="entry name" value="P-loop containing nucleotide triphosphate hydrolases"/>
    <property type="match status" value="1"/>
</dbReference>
<reference evidence="5" key="1">
    <citation type="submission" date="2021-04" db="EMBL/GenBank/DDBJ databases">
        <authorList>
            <consortium name="Molecular Ecology Group"/>
        </authorList>
    </citation>
    <scope>NUCLEOTIDE SEQUENCE</scope>
</reference>
<dbReference type="SUPFAM" id="SSF52540">
    <property type="entry name" value="P-loop containing nucleoside triphosphate hydrolases"/>
    <property type="match status" value="1"/>
</dbReference>
<keyword evidence="2" id="KW-0378">Hydrolase</keyword>